<reference evidence="4" key="3">
    <citation type="submission" date="2025-09" db="UniProtKB">
        <authorList>
            <consortium name="Ensembl"/>
        </authorList>
    </citation>
    <scope>IDENTIFICATION</scope>
</reference>
<dbReference type="GeneTree" id="ENSGT00940000157891"/>
<dbReference type="PRINTS" id="PR00501">
    <property type="entry name" value="KELCHREPEAT"/>
</dbReference>
<name>A0AAY4E720_9TELE</name>
<evidence type="ECO:0000259" key="3">
    <source>
        <dbReference type="SMART" id="SM00875"/>
    </source>
</evidence>
<accession>A0AAY4E720</accession>
<dbReference type="PANTHER" id="PTHR24412:SF179">
    <property type="entry name" value="KELCH-LIKE PROTEIN 3"/>
    <property type="match status" value="1"/>
</dbReference>
<dbReference type="Gene3D" id="1.25.40.420">
    <property type="match status" value="1"/>
</dbReference>
<gene>
    <name evidence="4" type="primary">KLHL3</name>
</gene>
<dbReference type="InterPro" id="IPR006652">
    <property type="entry name" value="Kelch_1"/>
</dbReference>
<dbReference type="Pfam" id="PF07707">
    <property type="entry name" value="BACK"/>
    <property type="match status" value="1"/>
</dbReference>
<evidence type="ECO:0000256" key="1">
    <source>
        <dbReference type="ARBA" id="ARBA00022441"/>
    </source>
</evidence>
<organism evidence="4 5">
    <name type="scientific">Denticeps clupeoides</name>
    <name type="common">denticle herring</name>
    <dbReference type="NCBI Taxonomy" id="299321"/>
    <lineage>
        <taxon>Eukaryota</taxon>
        <taxon>Metazoa</taxon>
        <taxon>Chordata</taxon>
        <taxon>Craniata</taxon>
        <taxon>Vertebrata</taxon>
        <taxon>Euteleostomi</taxon>
        <taxon>Actinopterygii</taxon>
        <taxon>Neopterygii</taxon>
        <taxon>Teleostei</taxon>
        <taxon>Clupei</taxon>
        <taxon>Clupeiformes</taxon>
        <taxon>Denticipitoidei</taxon>
        <taxon>Denticipitidae</taxon>
        <taxon>Denticeps</taxon>
    </lineage>
</organism>
<proteinExistence type="predicted"/>
<protein>
    <recommendedName>
        <fullName evidence="3">BACK domain-containing protein</fullName>
    </recommendedName>
</protein>
<dbReference type="Pfam" id="PF01344">
    <property type="entry name" value="Kelch_1"/>
    <property type="match status" value="2"/>
</dbReference>
<dbReference type="Proteomes" id="UP000694580">
    <property type="component" value="Chromosome 18"/>
</dbReference>
<evidence type="ECO:0000313" key="4">
    <source>
        <dbReference type="Ensembl" id="ENSDCDP00010053400.1"/>
    </source>
</evidence>
<evidence type="ECO:0000256" key="2">
    <source>
        <dbReference type="ARBA" id="ARBA00022737"/>
    </source>
</evidence>
<evidence type="ECO:0000313" key="5">
    <source>
        <dbReference type="Proteomes" id="UP000694580"/>
    </source>
</evidence>
<keyword evidence="2" id="KW-0677">Repeat</keyword>
<dbReference type="PANTHER" id="PTHR24412">
    <property type="entry name" value="KELCH PROTEIN"/>
    <property type="match status" value="1"/>
</dbReference>
<dbReference type="Ensembl" id="ENSDCDT00010063905.1">
    <property type="protein sequence ID" value="ENSDCDP00010053400.1"/>
    <property type="gene ID" value="ENSDCDG00010031014.1"/>
</dbReference>
<dbReference type="AlphaFoldDB" id="A0AAY4E720"/>
<dbReference type="FunFam" id="1.25.40.420:FF:000001">
    <property type="entry name" value="Kelch-like family member 12"/>
    <property type="match status" value="1"/>
</dbReference>
<sequence>LRCSSALMCGEQHFSEVMLGEEFLALTLQQVCCLISSDRLTVSSEEMVFESMIAWIKHDKEARLEHMPKLMEYVRLPLLSRDYLLQEEALIKNNNTCKDFLIEAMKYHLLPADQRHLIKTDRTRPRTPISRVYAVGGFNGSLRVRTVDVYDGLSSVEVYSCKTNEWVFVASMNTRRSSVGVGVVNGKLYAVGGYDGASRQCLSTSVEVYDPTTNTWRQVCDMNMCRRNAGEHTRPQFTQSSVRL</sequence>
<feature type="domain" description="BACK" evidence="3">
    <location>
        <begin position="3"/>
        <end position="86"/>
    </location>
</feature>
<keyword evidence="1" id="KW-0880">Kelch repeat</keyword>
<dbReference type="Gene3D" id="2.120.10.80">
    <property type="entry name" value="Kelch-type beta propeller"/>
    <property type="match status" value="1"/>
</dbReference>
<dbReference type="SMART" id="SM00875">
    <property type="entry name" value="BACK"/>
    <property type="match status" value="1"/>
</dbReference>
<reference evidence="4 5" key="1">
    <citation type="submission" date="2020-06" db="EMBL/GenBank/DDBJ databases">
        <authorList>
            <consortium name="Wellcome Sanger Institute Data Sharing"/>
        </authorList>
    </citation>
    <scope>NUCLEOTIDE SEQUENCE [LARGE SCALE GENOMIC DNA]</scope>
</reference>
<dbReference type="InterPro" id="IPR015915">
    <property type="entry name" value="Kelch-typ_b-propeller"/>
</dbReference>
<reference evidence="4" key="2">
    <citation type="submission" date="2025-08" db="UniProtKB">
        <authorList>
            <consortium name="Ensembl"/>
        </authorList>
    </citation>
    <scope>IDENTIFICATION</scope>
</reference>
<keyword evidence="5" id="KW-1185">Reference proteome</keyword>
<dbReference type="SMART" id="SM00612">
    <property type="entry name" value="Kelch"/>
    <property type="match status" value="2"/>
</dbReference>
<dbReference type="SUPFAM" id="SSF117281">
    <property type="entry name" value="Kelch motif"/>
    <property type="match status" value="1"/>
</dbReference>
<dbReference type="InterPro" id="IPR011705">
    <property type="entry name" value="BACK"/>
</dbReference>